<evidence type="ECO:0000259" key="3">
    <source>
        <dbReference type="PROSITE" id="PS50853"/>
    </source>
</evidence>
<evidence type="ECO:0000313" key="4">
    <source>
        <dbReference type="EMBL" id="MBE1486694.1"/>
    </source>
</evidence>
<dbReference type="GO" id="GO:0000272">
    <property type="term" value="P:polysaccharide catabolic process"/>
    <property type="evidence" value="ECO:0007669"/>
    <property type="project" value="UniProtKB-KW"/>
</dbReference>
<evidence type="ECO:0000256" key="1">
    <source>
        <dbReference type="ARBA" id="ARBA00023295"/>
    </source>
</evidence>
<accession>A0A927M2Z2</accession>
<dbReference type="SMART" id="SM00060">
    <property type="entry name" value="FN3"/>
    <property type="match status" value="2"/>
</dbReference>
<dbReference type="Gene3D" id="2.60.40.10">
    <property type="entry name" value="Immunoglobulins"/>
    <property type="match status" value="2"/>
</dbReference>
<evidence type="ECO:0000313" key="5">
    <source>
        <dbReference type="Proteomes" id="UP000649753"/>
    </source>
</evidence>
<organism evidence="4 5">
    <name type="scientific">Plantactinospora soyae</name>
    <dbReference type="NCBI Taxonomy" id="1544732"/>
    <lineage>
        <taxon>Bacteria</taxon>
        <taxon>Bacillati</taxon>
        <taxon>Actinomycetota</taxon>
        <taxon>Actinomycetes</taxon>
        <taxon>Micromonosporales</taxon>
        <taxon>Micromonosporaceae</taxon>
        <taxon>Plantactinospora</taxon>
    </lineage>
</organism>
<dbReference type="InterPro" id="IPR036116">
    <property type="entry name" value="FN3_sf"/>
</dbReference>
<dbReference type="EMBL" id="JADBEB010000001">
    <property type="protein sequence ID" value="MBE1486694.1"/>
    <property type="molecule type" value="Genomic_DNA"/>
</dbReference>
<dbReference type="AlphaFoldDB" id="A0A927M2Z2"/>
<keyword evidence="1" id="KW-0326">Glycosidase</keyword>
<feature type="domain" description="Fibronectin type-III" evidence="3">
    <location>
        <begin position="117"/>
        <end position="203"/>
    </location>
</feature>
<dbReference type="PROSITE" id="PS50853">
    <property type="entry name" value="FN3"/>
    <property type="match status" value="1"/>
</dbReference>
<evidence type="ECO:0000256" key="2">
    <source>
        <dbReference type="ARBA" id="ARBA00023326"/>
    </source>
</evidence>
<dbReference type="RefSeq" id="WP_192766675.1">
    <property type="nucleotide sequence ID" value="NZ_JADBEB010000001.1"/>
</dbReference>
<dbReference type="GO" id="GO:0016798">
    <property type="term" value="F:hydrolase activity, acting on glycosyl bonds"/>
    <property type="evidence" value="ECO:0007669"/>
    <property type="project" value="UniProtKB-KW"/>
</dbReference>
<dbReference type="InterPro" id="IPR003961">
    <property type="entry name" value="FN3_dom"/>
</dbReference>
<protein>
    <submittedName>
        <fullName evidence="4">Chitodextrinase</fullName>
    </submittedName>
</protein>
<dbReference type="SUPFAM" id="SSF49265">
    <property type="entry name" value="Fibronectin type III"/>
    <property type="match status" value="1"/>
</dbReference>
<sequence>MSLPASAHSTVAAFEVAGGRGPDVSPPTIPANPRTEFGSQTVTLRWDASTDNRRVTGYEIFSNGSRMATTTETSHTMPVPPPMLFTFGIRAVDAAGNSSPFAIIRFGPQPETVPPTAPTNLRLTGPQNGHYRVTWDASRDNVFVAGYEVQQTGTVSAVTMVGDTFAYGVSRGFGIYMFRVRAFDSSGNFSAPVQLGIAVDPPPPTPAP</sequence>
<keyword evidence="5" id="KW-1185">Reference proteome</keyword>
<dbReference type="Proteomes" id="UP000649753">
    <property type="component" value="Unassembled WGS sequence"/>
</dbReference>
<dbReference type="InterPro" id="IPR013783">
    <property type="entry name" value="Ig-like_fold"/>
</dbReference>
<keyword evidence="1" id="KW-0378">Hydrolase</keyword>
<reference evidence="4" key="1">
    <citation type="submission" date="2020-10" db="EMBL/GenBank/DDBJ databases">
        <title>Sequencing the genomes of 1000 actinobacteria strains.</title>
        <authorList>
            <person name="Klenk H.-P."/>
        </authorList>
    </citation>
    <scope>NUCLEOTIDE SEQUENCE</scope>
    <source>
        <strain evidence="4">DSM 46832</strain>
    </source>
</reference>
<proteinExistence type="predicted"/>
<comment type="caution">
    <text evidence="4">The sequence shown here is derived from an EMBL/GenBank/DDBJ whole genome shotgun (WGS) entry which is preliminary data.</text>
</comment>
<dbReference type="CDD" id="cd00063">
    <property type="entry name" value="FN3"/>
    <property type="match status" value="2"/>
</dbReference>
<gene>
    <name evidence="4" type="ORF">H4W31_002332</name>
</gene>
<keyword evidence="2" id="KW-0624">Polysaccharide degradation</keyword>
<keyword evidence="2" id="KW-0119">Carbohydrate metabolism</keyword>
<name>A0A927M2Z2_9ACTN</name>